<feature type="region of interest" description="Disordered" evidence="1">
    <location>
        <begin position="66"/>
        <end position="88"/>
    </location>
</feature>
<dbReference type="AlphaFoldDB" id="A0A7R9I4I6"/>
<evidence type="ECO:0000256" key="1">
    <source>
        <dbReference type="SAM" id="MobiDB-lite"/>
    </source>
</evidence>
<evidence type="ECO:0000313" key="2">
    <source>
        <dbReference type="EMBL" id="CAD7446267.1"/>
    </source>
</evidence>
<protein>
    <submittedName>
        <fullName evidence="2">Uncharacterized protein</fullName>
    </submittedName>
</protein>
<dbReference type="PROSITE" id="PS51257">
    <property type="entry name" value="PROKAR_LIPOPROTEIN"/>
    <property type="match status" value="1"/>
</dbReference>
<name>A0A7R9I4I6_9NEOP</name>
<sequence length="518" mass="58367">MLKLSSPTYNGLSIGLACSWGDAMELKIEWETPELPHLKERLIYKITAGIENELFTLREMLERDKFPESARDDSKNTNAGESKPTHVPSCRCPRDWPILRHFQPCESEQGKLIVTAQSPDLGFILSELIREGAHSIRGTQDPPAAITQADTLATSPFTRCGFNSPPSLGVVQLEVKCGFISSNKELERRLNKLEQLYHKIECKQHSVMLEMEWVHSSWRYYHTLYPLKTIHCPIYTRSATATRPPVRVVDSGVSVLACPGVGLRAQAGRHVRGWVSESSVRVTWSIVVSCAGHVEACSFSADHDITKGDISNWCMWGGMLVDVLVPTVSSPVSMLPHNYGLSSIISVIPGHDLEAGTHDGNKHALGSDGALTCKMLVVRTGGRKEVFTTPFSFIQDMIWRLEHRMGIVSGLLERSFVVEVLVHSPKRLMVYGFLYQPQVLMAEDLLWQLNVLMVANILYQPNMLMVEKLSWQPKMLMVENLSWQPKMLMVENLSWEPKMLMVENLSWQPKMLMVENLS</sequence>
<accession>A0A7R9I4I6</accession>
<proteinExistence type="predicted"/>
<reference evidence="2" key="1">
    <citation type="submission" date="2020-11" db="EMBL/GenBank/DDBJ databases">
        <authorList>
            <person name="Tran Van P."/>
        </authorList>
    </citation>
    <scope>NUCLEOTIDE SEQUENCE</scope>
</reference>
<dbReference type="EMBL" id="OD567872">
    <property type="protein sequence ID" value="CAD7446267.1"/>
    <property type="molecule type" value="Genomic_DNA"/>
</dbReference>
<organism evidence="2">
    <name type="scientific">Timema bartmani</name>
    <dbReference type="NCBI Taxonomy" id="61472"/>
    <lineage>
        <taxon>Eukaryota</taxon>
        <taxon>Metazoa</taxon>
        <taxon>Ecdysozoa</taxon>
        <taxon>Arthropoda</taxon>
        <taxon>Hexapoda</taxon>
        <taxon>Insecta</taxon>
        <taxon>Pterygota</taxon>
        <taxon>Neoptera</taxon>
        <taxon>Polyneoptera</taxon>
        <taxon>Phasmatodea</taxon>
        <taxon>Timematodea</taxon>
        <taxon>Timematoidea</taxon>
        <taxon>Timematidae</taxon>
        <taxon>Timema</taxon>
    </lineage>
</organism>
<feature type="compositionally biased region" description="Basic and acidic residues" evidence="1">
    <location>
        <begin position="66"/>
        <end position="75"/>
    </location>
</feature>
<gene>
    <name evidence="2" type="ORF">TBIB3V08_LOCUS8601</name>
</gene>